<dbReference type="CDD" id="cd00371">
    <property type="entry name" value="HMA"/>
    <property type="match status" value="1"/>
</dbReference>
<dbReference type="InterPro" id="IPR006121">
    <property type="entry name" value="HMA_dom"/>
</dbReference>
<evidence type="ECO:0000313" key="4">
    <source>
        <dbReference type="Proteomes" id="UP001595630"/>
    </source>
</evidence>
<proteinExistence type="predicted"/>
<dbReference type="SUPFAM" id="SSF55008">
    <property type="entry name" value="HMA, heavy metal-associated domain"/>
    <property type="match status" value="1"/>
</dbReference>
<feature type="domain" description="HMA" evidence="2">
    <location>
        <begin position="1"/>
        <end position="63"/>
    </location>
</feature>
<accession>A0ABV7T3T5</accession>
<keyword evidence="1" id="KW-0479">Metal-binding</keyword>
<dbReference type="Pfam" id="PF00403">
    <property type="entry name" value="HMA"/>
    <property type="match status" value="1"/>
</dbReference>
<dbReference type="InterPro" id="IPR036163">
    <property type="entry name" value="HMA_dom_sf"/>
</dbReference>
<sequence length="64" mass="6939">MQSYKVQGMTCGHCERAVIQAIQSRDPAAEVRVDLAAGLVQVQSALPEQAVREAITEEGFQVHS</sequence>
<keyword evidence="4" id="KW-1185">Reference proteome</keyword>
<organism evidence="3 4">
    <name type="scientific">Stutzerimonas tarimensis</name>
    <dbReference type="NCBI Taxonomy" id="1507735"/>
    <lineage>
        <taxon>Bacteria</taxon>
        <taxon>Pseudomonadati</taxon>
        <taxon>Pseudomonadota</taxon>
        <taxon>Gammaproteobacteria</taxon>
        <taxon>Pseudomonadales</taxon>
        <taxon>Pseudomonadaceae</taxon>
        <taxon>Stutzerimonas</taxon>
    </lineage>
</organism>
<comment type="caution">
    <text evidence="3">The sequence shown here is derived from an EMBL/GenBank/DDBJ whole genome shotgun (WGS) entry which is preliminary data.</text>
</comment>
<dbReference type="Proteomes" id="UP001595630">
    <property type="component" value="Unassembled WGS sequence"/>
</dbReference>
<gene>
    <name evidence="3" type="ORF">ACFOMF_08460</name>
</gene>
<evidence type="ECO:0000259" key="2">
    <source>
        <dbReference type="PROSITE" id="PS50846"/>
    </source>
</evidence>
<evidence type="ECO:0000256" key="1">
    <source>
        <dbReference type="ARBA" id="ARBA00022723"/>
    </source>
</evidence>
<protein>
    <submittedName>
        <fullName evidence="3">Heavy-metal-associated domain-containing protein</fullName>
    </submittedName>
</protein>
<dbReference type="InterPro" id="IPR017969">
    <property type="entry name" value="Heavy-metal-associated_CS"/>
</dbReference>
<dbReference type="Gene3D" id="3.30.70.100">
    <property type="match status" value="1"/>
</dbReference>
<evidence type="ECO:0000313" key="3">
    <source>
        <dbReference type="EMBL" id="MFC3607805.1"/>
    </source>
</evidence>
<name>A0ABV7T3T5_9GAMM</name>
<dbReference type="RefSeq" id="WP_386363646.1">
    <property type="nucleotide sequence ID" value="NZ_JBHRXZ010000018.1"/>
</dbReference>
<dbReference type="PROSITE" id="PS50846">
    <property type="entry name" value="HMA_2"/>
    <property type="match status" value="1"/>
</dbReference>
<dbReference type="EMBL" id="JBHRXZ010000018">
    <property type="protein sequence ID" value="MFC3607805.1"/>
    <property type="molecule type" value="Genomic_DNA"/>
</dbReference>
<dbReference type="PROSITE" id="PS01047">
    <property type="entry name" value="HMA_1"/>
    <property type="match status" value="1"/>
</dbReference>
<reference evidence="4" key="1">
    <citation type="journal article" date="2019" name="Int. J. Syst. Evol. Microbiol.">
        <title>The Global Catalogue of Microorganisms (GCM) 10K type strain sequencing project: providing services to taxonomists for standard genome sequencing and annotation.</title>
        <authorList>
            <consortium name="The Broad Institute Genomics Platform"/>
            <consortium name="The Broad Institute Genome Sequencing Center for Infectious Disease"/>
            <person name="Wu L."/>
            <person name="Ma J."/>
        </authorList>
    </citation>
    <scope>NUCLEOTIDE SEQUENCE [LARGE SCALE GENOMIC DNA]</scope>
    <source>
        <strain evidence="4">KCTC 42447</strain>
    </source>
</reference>